<name>A0A917XPP7_9ACTN</name>
<evidence type="ECO:0000313" key="4">
    <source>
        <dbReference type="Proteomes" id="UP000653411"/>
    </source>
</evidence>
<reference evidence="3" key="1">
    <citation type="journal article" date="2014" name="Int. J. Syst. Evol. Microbiol.">
        <title>Complete genome sequence of Corynebacterium casei LMG S-19264T (=DSM 44701T), isolated from a smear-ripened cheese.</title>
        <authorList>
            <consortium name="US DOE Joint Genome Institute (JGI-PGF)"/>
            <person name="Walter F."/>
            <person name="Albersmeier A."/>
            <person name="Kalinowski J."/>
            <person name="Ruckert C."/>
        </authorList>
    </citation>
    <scope>NUCLEOTIDE SEQUENCE</scope>
    <source>
        <strain evidence="3">CGMCC 4.7110</strain>
    </source>
</reference>
<feature type="region of interest" description="Disordered" evidence="1">
    <location>
        <begin position="54"/>
        <end position="88"/>
    </location>
</feature>
<keyword evidence="2" id="KW-0812">Transmembrane</keyword>
<keyword evidence="4" id="KW-1185">Reference proteome</keyword>
<keyword evidence="2" id="KW-1133">Transmembrane helix</keyword>
<protein>
    <recommendedName>
        <fullName evidence="5">DUF732 domain-containing protein</fullName>
    </recommendedName>
</protein>
<dbReference type="Proteomes" id="UP000653411">
    <property type="component" value="Unassembled WGS sequence"/>
</dbReference>
<evidence type="ECO:0000256" key="2">
    <source>
        <dbReference type="SAM" id="Phobius"/>
    </source>
</evidence>
<proteinExistence type="predicted"/>
<evidence type="ECO:0000313" key="3">
    <source>
        <dbReference type="EMBL" id="GGN47536.1"/>
    </source>
</evidence>
<reference evidence="3" key="2">
    <citation type="submission" date="2020-09" db="EMBL/GenBank/DDBJ databases">
        <authorList>
            <person name="Sun Q."/>
            <person name="Zhou Y."/>
        </authorList>
    </citation>
    <scope>NUCLEOTIDE SEQUENCE</scope>
    <source>
        <strain evidence="3">CGMCC 4.7110</strain>
    </source>
</reference>
<dbReference type="EMBL" id="BMML01000078">
    <property type="protein sequence ID" value="GGN47536.1"/>
    <property type="molecule type" value="Genomic_DNA"/>
</dbReference>
<sequence>MSNQPHPQYPQQAPGWGPPPPARTQKKNGPKIAAIGCGGVLALVVVAGIIGVATGSDDDAKDKPKASTSATLTDEQRASAAAAAGIPPQPKAATRTAYLAALTAINPDIVHGKPDTVVDRGLNQCSSYKTTSDRDQLLKLTNLRFTSPDHPEGFGLTTAAKILDVVHKRLCPDY</sequence>
<organism evidence="3 4">
    <name type="scientific">Streptomyces fuscichromogenes</name>
    <dbReference type="NCBI Taxonomy" id="1324013"/>
    <lineage>
        <taxon>Bacteria</taxon>
        <taxon>Bacillati</taxon>
        <taxon>Actinomycetota</taxon>
        <taxon>Actinomycetes</taxon>
        <taxon>Kitasatosporales</taxon>
        <taxon>Streptomycetaceae</taxon>
        <taxon>Streptomyces</taxon>
    </lineage>
</organism>
<feature type="compositionally biased region" description="Low complexity" evidence="1">
    <location>
        <begin position="78"/>
        <end position="88"/>
    </location>
</feature>
<feature type="region of interest" description="Disordered" evidence="1">
    <location>
        <begin position="1"/>
        <end position="31"/>
    </location>
</feature>
<gene>
    <name evidence="3" type="ORF">GCM10011578_101160</name>
</gene>
<dbReference type="AlphaFoldDB" id="A0A917XPP7"/>
<keyword evidence="2" id="KW-0472">Membrane</keyword>
<evidence type="ECO:0000256" key="1">
    <source>
        <dbReference type="SAM" id="MobiDB-lite"/>
    </source>
</evidence>
<dbReference type="RefSeq" id="WP_189269791.1">
    <property type="nucleotide sequence ID" value="NZ_BMML01000078.1"/>
</dbReference>
<evidence type="ECO:0008006" key="5">
    <source>
        <dbReference type="Google" id="ProtNLM"/>
    </source>
</evidence>
<accession>A0A917XPP7</accession>
<comment type="caution">
    <text evidence="3">The sequence shown here is derived from an EMBL/GenBank/DDBJ whole genome shotgun (WGS) entry which is preliminary data.</text>
</comment>
<feature type="transmembrane region" description="Helical" evidence="2">
    <location>
        <begin position="32"/>
        <end position="53"/>
    </location>
</feature>